<reference evidence="3" key="1">
    <citation type="submission" date="2016-10" db="EMBL/GenBank/DDBJ databases">
        <authorList>
            <person name="Varghese N."/>
            <person name="Submissions S."/>
        </authorList>
    </citation>
    <scope>NUCLEOTIDE SEQUENCE [LARGE SCALE GENOMIC DNA]</scope>
    <source>
        <strain evidence="3">CGMCC 1.2747</strain>
    </source>
</reference>
<dbReference type="RefSeq" id="WP_091257955.1">
    <property type="nucleotide sequence ID" value="NZ_FNDB01000012.1"/>
</dbReference>
<evidence type="ECO:0000313" key="3">
    <source>
        <dbReference type="Proteomes" id="UP000199274"/>
    </source>
</evidence>
<dbReference type="STRING" id="178355.SAMN04488062_11263"/>
<dbReference type="PROSITE" id="PS51257">
    <property type="entry name" value="PROKAR_LIPOPROTEIN"/>
    <property type="match status" value="1"/>
</dbReference>
<keyword evidence="3" id="KW-1185">Reference proteome</keyword>
<proteinExistence type="predicted"/>
<dbReference type="EMBL" id="FNDB01000012">
    <property type="protein sequence ID" value="SDH70575.1"/>
    <property type="molecule type" value="Genomic_DNA"/>
</dbReference>
<sequence>MKKLKTVTGIALMAILSFTSCQNEIDDVQGENPNTNSANSTTTSNLKRTSMYDGSFDDFLDGASCSSILLPFSAKVNGVQVSIFSQLDYQQVLSIFGQSNTDQDAVVLQFPFKVKLSNYTEANVTNQTEYNAIVNACSSAEASSQGAISSVNISFPITILTYNLSLQQTGSIVVTSEQQLYTYMSNVSSSELYSVNYPISATIADGTKMTISSDAELQAAINASLKTEATMAEATQNSKKLETILVNGKFKVDSFVSAGVNSASNYKDFTIDFANNLSVTAVNLLSTTVNGTYAVSSELSVFLKLNFSGNATFTLLNNTWKVTSFTATTITLQSTTNAAVTLVLKQI</sequence>
<evidence type="ECO:0000313" key="2">
    <source>
        <dbReference type="EMBL" id="SDH70575.1"/>
    </source>
</evidence>
<gene>
    <name evidence="2" type="ORF">SAMN04488062_11263</name>
</gene>
<organism evidence="2 3">
    <name type="scientific">Flavobacterium omnivorum</name>
    <dbReference type="NCBI Taxonomy" id="178355"/>
    <lineage>
        <taxon>Bacteria</taxon>
        <taxon>Pseudomonadati</taxon>
        <taxon>Bacteroidota</taxon>
        <taxon>Flavobacteriia</taxon>
        <taxon>Flavobacteriales</taxon>
        <taxon>Flavobacteriaceae</taxon>
        <taxon>Flavobacterium</taxon>
    </lineage>
</organism>
<keyword evidence="1" id="KW-0732">Signal</keyword>
<dbReference type="Proteomes" id="UP000199274">
    <property type="component" value="Unassembled WGS sequence"/>
</dbReference>
<protein>
    <recommendedName>
        <fullName evidence="4">DUF1735 domain-containing protein</fullName>
    </recommendedName>
</protein>
<feature type="signal peptide" evidence="1">
    <location>
        <begin position="1"/>
        <end position="23"/>
    </location>
</feature>
<evidence type="ECO:0008006" key="4">
    <source>
        <dbReference type="Google" id="ProtNLM"/>
    </source>
</evidence>
<dbReference type="AlphaFoldDB" id="A0A1G8EKY5"/>
<name>A0A1G8EKY5_9FLAO</name>
<feature type="chain" id="PRO_5011781445" description="DUF1735 domain-containing protein" evidence="1">
    <location>
        <begin position="24"/>
        <end position="347"/>
    </location>
</feature>
<dbReference type="OrthoDB" id="832379at2"/>
<evidence type="ECO:0000256" key="1">
    <source>
        <dbReference type="SAM" id="SignalP"/>
    </source>
</evidence>
<accession>A0A1G8EKY5</accession>